<dbReference type="InterPro" id="IPR006214">
    <property type="entry name" value="Bax_inhibitor_1-related"/>
</dbReference>
<evidence type="ECO:0000256" key="2">
    <source>
        <dbReference type="ARBA" id="ARBA00022692"/>
    </source>
</evidence>
<proteinExistence type="inferred from homology"/>
<keyword evidence="4 5" id="KW-0472">Membrane</keyword>
<evidence type="ECO:0000256" key="5">
    <source>
        <dbReference type="RuleBase" id="RU004379"/>
    </source>
</evidence>
<reference evidence="6 7" key="1">
    <citation type="submission" date="2016-03" db="EMBL/GenBank/DDBJ databases">
        <authorList>
            <person name="Devillers H."/>
        </authorList>
    </citation>
    <scope>NUCLEOTIDE SEQUENCE [LARGE SCALE GENOMIC DNA]</scope>
    <source>
        <strain evidence="6">CBS 11717</strain>
    </source>
</reference>
<dbReference type="PANTHER" id="PTHR23291">
    <property type="entry name" value="BAX INHIBITOR-RELATED"/>
    <property type="match status" value="1"/>
</dbReference>
<feature type="transmembrane region" description="Helical" evidence="5">
    <location>
        <begin position="148"/>
        <end position="169"/>
    </location>
</feature>
<keyword evidence="2 5" id="KW-0812">Transmembrane</keyword>
<feature type="transmembrane region" description="Helical" evidence="5">
    <location>
        <begin position="175"/>
        <end position="195"/>
    </location>
</feature>
<evidence type="ECO:0000256" key="1">
    <source>
        <dbReference type="ARBA" id="ARBA00004141"/>
    </source>
</evidence>
<gene>
    <name evidence="6" type="ORF">LAMI_0G07206G</name>
</gene>
<dbReference type="Proteomes" id="UP000191024">
    <property type="component" value="Chromosome G"/>
</dbReference>
<keyword evidence="7" id="KW-1185">Reference proteome</keyword>
<feature type="transmembrane region" description="Helical" evidence="5">
    <location>
        <begin position="89"/>
        <end position="109"/>
    </location>
</feature>
<evidence type="ECO:0000313" key="7">
    <source>
        <dbReference type="Proteomes" id="UP000191024"/>
    </source>
</evidence>
<sequence>MKNSTDTNLPPPPAYQEAPAAAYEQTEASRNFIPDDFKFSTAVASCEPQIRRWFMRKVYTLLSCQLVASFSMCLLVARSERLQRFVASHQWIMILAIVGALVTCVWLAMAPRQEEPDDAADPASAALMGVPSDTRSAPWYCLTYRGQLALLAVFTACEAYSLSLVTLVYDPQTVLRALLVTVVVVVGISLVAMSERFELATSSLTNVYYWLNLALWLLIGIGISSIFFGMGSAVDLFYSWGGATLFTVYLFVDTQLIFRKVYPDEEVRCAMVLYVDIINLFLYILRIMSRNRDD</sequence>
<keyword evidence="3 5" id="KW-1133">Transmembrane helix</keyword>
<comment type="similarity">
    <text evidence="5">Belongs to the BI1 family.</text>
</comment>
<organism evidence="6 7">
    <name type="scientific">Lachancea mirantina</name>
    <dbReference type="NCBI Taxonomy" id="1230905"/>
    <lineage>
        <taxon>Eukaryota</taxon>
        <taxon>Fungi</taxon>
        <taxon>Dikarya</taxon>
        <taxon>Ascomycota</taxon>
        <taxon>Saccharomycotina</taxon>
        <taxon>Saccharomycetes</taxon>
        <taxon>Saccharomycetales</taxon>
        <taxon>Saccharomycetaceae</taxon>
        <taxon>Lachancea</taxon>
    </lineage>
</organism>
<evidence type="ECO:0000256" key="4">
    <source>
        <dbReference type="ARBA" id="ARBA00023136"/>
    </source>
</evidence>
<evidence type="ECO:0000313" key="6">
    <source>
        <dbReference type="EMBL" id="SCV00772.1"/>
    </source>
</evidence>
<feature type="transmembrane region" description="Helical" evidence="5">
    <location>
        <begin position="237"/>
        <end position="258"/>
    </location>
</feature>
<dbReference type="GO" id="GO:0016020">
    <property type="term" value="C:membrane"/>
    <property type="evidence" value="ECO:0007669"/>
    <property type="project" value="UniProtKB-SubCell"/>
</dbReference>
<comment type="subcellular location">
    <subcellularLocation>
        <location evidence="1">Membrane</location>
        <topology evidence="1">Multi-pass membrane protein</topology>
    </subcellularLocation>
</comment>
<evidence type="ECO:0000256" key="3">
    <source>
        <dbReference type="ARBA" id="ARBA00022989"/>
    </source>
</evidence>
<dbReference type="AlphaFoldDB" id="A0A1G4K9G8"/>
<accession>A0A1G4K9G8</accession>
<dbReference type="Pfam" id="PF01027">
    <property type="entry name" value="Bax1-I"/>
    <property type="match status" value="1"/>
</dbReference>
<name>A0A1G4K9G8_9SACH</name>
<dbReference type="OrthoDB" id="7933078at2759"/>
<dbReference type="STRING" id="1230905.A0A1G4K9G8"/>
<dbReference type="PANTHER" id="PTHR23291:SF50">
    <property type="entry name" value="PROTEIN LIFEGUARD 4"/>
    <property type="match status" value="1"/>
</dbReference>
<protein>
    <submittedName>
        <fullName evidence="6">LAMI_0G07206g1_1</fullName>
    </submittedName>
</protein>
<dbReference type="EMBL" id="LT598469">
    <property type="protein sequence ID" value="SCV00772.1"/>
    <property type="molecule type" value="Genomic_DNA"/>
</dbReference>
<feature type="transmembrane region" description="Helical" evidence="5">
    <location>
        <begin position="207"/>
        <end position="231"/>
    </location>
</feature>
<feature type="transmembrane region" description="Helical" evidence="5">
    <location>
        <begin position="270"/>
        <end position="288"/>
    </location>
</feature>